<feature type="compositionally biased region" description="Polar residues" evidence="4">
    <location>
        <begin position="58"/>
        <end position="69"/>
    </location>
</feature>
<reference evidence="6" key="1">
    <citation type="submission" date="2017-09" db="EMBL/GenBank/DDBJ databases">
        <title>Polyketide synthases of a Diaporthe helianthi virulent isolate.</title>
        <authorList>
            <person name="Baroncelli R."/>
        </authorList>
    </citation>
    <scope>NUCLEOTIDE SEQUENCE [LARGE SCALE GENOMIC DNA]</scope>
    <source>
        <strain evidence="6">7/96</strain>
    </source>
</reference>
<organism evidence="6 7">
    <name type="scientific">Diaporthe helianthi</name>
    <dbReference type="NCBI Taxonomy" id="158607"/>
    <lineage>
        <taxon>Eukaryota</taxon>
        <taxon>Fungi</taxon>
        <taxon>Dikarya</taxon>
        <taxon>Ascomycota</taxon>
        <taxon>Pezizomycotina</taxon>
        <taxon>Sordariomycetes</taxon>
        <taxon>Sordariomycetidae</taxon>
        <taxon>Diaporthales</taxon>
        <taxon>Diaporthaceae</taxon>
        <taxon>Diaporthe</taxon>
    </lineage>
</organism>
<dbReference type="Pfam" id="PF13426">
    <property type="entry name" value="PAS_9"/>
    <property type="match status" value="1"/>
</dbReference>
<evidence type="ECO:0000313" key="6">
    <source>
        <dbReference type="EMBL" id="POS79661.1"/>
    </source>
</evidence>
<evidence type="ECO:0000313" key="7">
    <source>
        <dbReference type="Proteomes" id="UP000094444"/>
    </source>
</evidence>
<dbReference type="PROSITE" id="PS50113">
    <property type="entry name" value="PAC"/>
    <property type="match status" value="1"/>
</dbReference>
<accession>A0A2P5IAX9</accession>
<feature type="region of interest" description="Disordered" evidence="4">
    <location>
        <begin position="108"/>
        <end position="142"/>
    </location>
</feature>
<feature type="compositionally biased region" description="Gly residues" evidence="4">
    <location>
        <begin position="823"/>
        <end position="832"/>
    </location>
</feature>
<dbReference type="EMBL" id="MAVT02000097">
    <property type="protein sequence ID" value="POS79661.1"/>
    <property type="molecule type" value="Genomic_DNA"/>
</dbReference>
<dbReference type="SUPFAM" id="SSF55785">
    <property type="entry name" value="PYP-like sensor domain (PAS domain)"/>
    <property type="match status" value="1"/>
</dbReference>
<name>A0A2P5IAX9_DIAHE</name>
<dbReference type="InterPro" id="IPR035965">
    <property type="entry name" value="PAS-like_dom_sf"/>
</dbReference>
<keyword evidence="3" id="KW-0157">Chromophore</keyword>
<dbReference type="Proteomes" id="UP000094444">
    <property type="component" value="Unassembled WGS sequence"/>
</dbReference>
<keyword evidence="7" id="KW-1185">Reference proteome</keyword>
<dbReference type="InParanoid" id="A0A2P5IAX9"/>
<proteinExistence type="predicted"/>
<dbReference type="InterPro" id="IPR000700">
    <property type="entry name" value="PAS-assoc_C"/>
</dbReference>
<evidence type="ECO:0000256" key="3">
    <source>
        <dbReference type="ARBA" id="ARBA00022991"/>
    </source>
</evidence>
<feature type="compositionally biased region" description="Basic and acidic residues" evidence="4">
    <location>
        <begin position="887"/>
        <end position="909"/>
    </location>
</feature>
<comment type="caution">
    <text evidence="6">The sequence shown here is derived from an EMBL/GenBank/DDBJ whole genome shotgun (WGS) entry which is preliminary data.</text>
</comment>
<evidence type="ECO:0000256" key="2">
    <source>
        <dbReference type="ARBA" id="ARBA00022643"/>
    </source>
</evidence>
<evidence type="ECO:0000259" key="5">
    <source>
        <dbReference type="PROSITE" id="PS50113"/>
    </source>
</evidence>
<feature type="region of interest" description="Disordered" evidence="4">
    <location>
        <begin position="518"/>
        <end position="538"/>
    </location>
</feature>
<feature type="domain" description="PAC" evidence="5">
    <location>
        <begin position="459"/>
        <end position="512"/>
    </location>
</feature>
<evidence type="ECO:0000256" key="4">
    <source>
        <dbReference type="SAM" id="MobiDB-lite"/>
    </source>
</evidence>
<dbReference type="AlphaFoldDB" id="A0A2P5IAX9"/>
<feature type="region of interest" description="Disordered" evidence="4">
    <location>
        <begin position="884"/>
        <end position="920"/>
    </location>
</feature>
<sequence>MTDARSSDKAEFKGLRRASFARALHVPAIGRRKHVEIVENAKRTVSPGGNSIDKKSQRAPSPNPVTVSIASRGAEHNDGDEGAEIPDIPLRRANVKRASADYTGSSLGNLERMLGNSASPDGPNGHHFGPMSPNALMSSGDKRYSDQLAPRRLASSLSTIRAEADSYLEFVRETHSAPESTVGSIASPSTHGRSILDRSTIEPSITSVSMHTDFTSSLPALQTRGADEACDALEPLAEEDVEPGSFDLVIPATNLTVYNLERRSELLFSVDHLRIIFGDPVFLQRFLHFISIDRPQSVPLLRYYLEALKAIRALDWINSMISGTLRLDGHDFASKLEPTSNSSLLQKAEEACERLARDELPAYITHVWTEFVETSMRRRITGTLPAHLHDMSDGLAEVFCITDPSRPDNPIVFTSEEFHRMTQYGLDYVIGRNCRFLQGPKTNPFAVQRIREKVQQGKQHYETFLNYRRDGSPFMNLLMCAPLMDSTGVVRYYLGAQVDVSGLAKDCSGLESLRRLVDKDEGGKMGPGTQDHDGDAASRVDSGAEVDVASPIGYPPARDAKLGEGEHFRLLCEVFSRQELEIVRRYGGKMHRNQQEQMQHDSASNWSKGRVILHDNDSSPPSSPRRQQNNGNSNNNNNYYSEVHDFTGNITISPRTTSPPMTANPAASSAAAQNMPSVPTTLHGPRVPTIYEHFLVVRPYPSLKILFASPSLRVPGILQSHLMGRIGGSKRIHEELEQAFALGQGVTAKVRWISGGVRSDSSSGSSSSKEGRPRWIHCTPLIGSNGSVGVWMVVVVDEDADGGGAGARLRRDAPIVSGQRASRGGGGSGGSGGDRRRNHDSLLALDTMSLNDFAAMNSLPQDEDLRQHVRHMYEETRRRAAAAADSWDNRKWADPSRDGGDRETIRVKEASGSGGSWRGRVEELRKVAYSRSRSSSPFTLKVDD</sequence>
<feature type="compositionally biased region" description="Low complexity" evidence="4">
    <location>
        <begin position="658"/>
        <end position="672"/>
    </location>
</feature>
<gene>
    <name evidence="6" type="ORF">DHEL01_v201943</name>
</gene>
<dbReference type="PANTHER" id="PTHR47429:SF9">
    <property type="entry name" value="PAS DOMAIN-CONTAINING PROTEIN"/>
    <property type="match status" value="1"/>
</dbReference>
<dbReference type="Gene3D" id="3.30.450.20">
    <property type="entry name" value="PAS domain"/>
    <property type="match status" value="1"/>
</dbReference>
<evidence type="ECO:0000256" key="1">
    <source>
        <dbReference type="ARBA" id="ARBA00022630"/>
    </source>
</evidence>
<keyword evidence="1" id="KW-0285">Flavoprotein</keyword>
<dbReference type="OrthoDB" id="447251at2759"/>
<protein>
    <recommendedName>
        <fullName evidence="5">PAC domain-containing protein</fullName>
    </recommendedName>
</protein>
<feature type="region of interest" description="Disordered" evidence="4">
    <location>
        <begin position="803"/>
        <end position="838"/>
    </location>
</feature>
<dbReference type="GO" id="GO:0005634">
    <property type="term" value="C:nucleus"/>
    <property type="evidence" value="ECO:0007669"/>
    <property type="project" value="TreeGrafter"/>
</dbReference>
<dbReference type="InterPro" id="IPR000014">
    <property type="entry name" value="PAS"/>
</dbReference>
<feature type="region of interest" description="Disordered" evidence="4">
    <location>
        <begin position="42"/>
        <end position="90"/>
    </location>
</feature>
<feature type="region of interest" description="Disordered" evidence="4">
    <location>
        <begin position="611"/>
        <end position="672"/>
    </location>
</feature>
<dbReference type="STRING" id="158607.A0A2P5IAX9"/>
<feature type="compositionally biased region" description="Low complexity" evidence="4">
    <location>
        <begin position="629"/>
        <end position="641"/>
    </location>
</feature>
<keyword evidence="2" id="KW-0288">FMN</keyword>
<dbReference type="CDD" id="cd00130">
    <property type="entry name" value="PAS"/>
    <property type="match status" value="1"/>
</dbReference>
<dbReference type="PANTHER" id="PTHR47429">
    <property type="entry name" value="PROTEIN TWIN LOV 1"/>
    <property type="match status" value="1"/>
</dbReference>